<comment type="similarity">
    <text evidence="10">Belongs to the MurCDEF family. MurF subfamily.</text>
</comment>
<dbReference type="Pfam" id="PF02875">
    <property type="entry name" value="Mur_ligase_C"/>
    <property type="match status" value="1"/>
</dbReference>
<dbReference type="PANTHER" id="PTHR43024">
    <property type="entry name" value="UDP-N-ACETYLMURAMOYL-TRIPEPTIDE--D-ALANYL-D-ALANINE LIGASE"/>
    <property type="match status" value="1"/>
</dbReference>
<evidence type="ECO:0000259" key="13">
    <source>
        <dbReference type="Pfam" id="PF02875"/>
    </source>
</evidence>
<keyword evidence="8 10" id="KW-0131">Cell cycle</keyword>
<dbReference type="InterPro" id="IPR013221">
    <property type="entry name" value="Mur_ligase_cen"/>
</dbReference>
<dbReference type="EMBL" id="JAOQKE010000005">
    <property type="protein sequence ID" value="MCU6725023.1"/>
    <property type="molecule type" value="Genomic_DNA"/>
</dbReference>
<dbReference type="InterPro" id="IPR005863">
    <property type="entry name" value="UDP-N-AcMur_synth"/>
</dbReference>
<dbReference type="InterPro" id="IPR000713">
    <property type="entry name" value="Mur_ligase_N"/>
</dbReference>
<evidence type="ECO:0000256" key="9">
    <source>
        <dbReference type="ARBA" id="ARBA00023316"/>
    </source>
</evidence>
<organism evidence="15 16">
    <name type="scientific">Muricoprocola aceti</name>
    <dbReference type="NCBI Taxonomy" id="2981772"/>
    <lineage>
        <taxon>Bacteria</taxon>
        <taxon>Bacillati</taxon>
        <taxon>Bacillota</taxon>
        <taxon>Clostridia</taxon>
        <taxon>Lachnospirales</taxon>
        <taxon>Lachnospiraceae</taxon>
        <taxon>Muricoprocola</taxon>
    </lineage>
</organism>
<dbReference type="SUPFAM" id="SSF53623">
    <property type="entry name" value="MurD-like peptide ligases, catalytic domain"/>
    <property type="match status" value="1"/>
</dbReference>
<protein>
    <recommendedName>
        <fullName evidence="10 11">UDP-N-acetylmuramoyl-tripeptide--D-alanyl-D-alanine ligase</fullName>
        <ecNumber evidence="10 11">6.3.2.10</ecNumber>
    </recommendedName>
    <alternativeName>
        <fullName evidence="10">D-alanyl-D-alanine-adding enzyme</fullName>
    </alternativeName>
</protein>
<keyword evidence="5 10" id="KW-0067">ATP-binding</keyword>
<keyword evidence="16" id="KW-1185">Reference proteome</keyword>
<keyword evidence="7 10" id="KW-0573">Peptidoglycan synthesis</keyword>
<dbReference type="EC" id="6.3.2.10" evidence="10 11"/>
<dbReference type="RefSeq" id="WP_262654431.1">
    <property type="nucleotide sequence ID" value="NZ_JAOQKE010000005.1"/>
</dbReference>
<dbReference type="InterPro" id="IPR035911">
    <property type="entry name" value="MurE/MurF_N"/>
</dbReference>
<evidence type="ECO:0000256" key="8">
    <source>
        <dbReference type="ARBA" id="ARBA00023306"/>
    </source>
</evidence>
<keyword evidence="9 10" id="KW-0961">Cell wall biogenesis/degradation</keyword>
<evidence type="ECO:0000256" key="5">
    <source>
        <dbReference type="ARBA" id="ARBA00022840"/>
    </source>
</evidence>
<name>A0ABT2SKJ3_9FIRM</name>
<keyword evidence="3 10" id="KW-0132">Cell division</keyword>
<dbReference type="Pfam" id="PF08245">
    <property type="entry name" value="Mur_ligase_M"/>
    <property type="match status" value="1"/>
</dbReference>
<dbReference type="PANTHER" id="PTHR43024:SF1">
    <property type="entry name" value="UDP-N-ACETYLMURAMOYL-TRIPEPTIDE--D-ALANYL-D-ALANINE LIGASE"/>
    <property type="match status" value="1"/>
</dbReference>
<feature type="domain" description="Mur ligase N-terminal catalytic" evidence="12">
    <location>
        <begin position="28"/>
        <end position="97"/>
    </location>
</feature>
<comment type="pathway">
    <text evidence="10 11">Cell wall biogenesis; peptidoglycan biosynthesis.</text>
</comment>
<dbReference type="InterPro" id="IPR036565">
    <property type="entry name" value="Mur-like_cat_sf"/>
</dbReference>
<keyword evidence="4 10" id="KW-0547">Nucleotide-binding</keyword>
<dbReference type="Gene3D" id="3.40.1190.10">
    <property type="entry name" value="Mur-like, catalytic domain"/>
    <property type="match status" value="1"/>
</dbReference>
<dbReference type="InterPro" id="IPR051046">
    <property type="entry name" value="MurCDEF_CellWall_CoF430Synth"/>
</dbReference>
<keyword evidence="6 10" id="KW-0133">Cell shape</keyword>
<dbReference type="Pfam" id="PF01225">
    <property type="entry name" value="Mur_ligase"/>
    <property type="match status" value="1"/>
</dbReference>
<gene>
    <name evidence="10" type="primary">murF</name>
    <name evidence="15" type="ORF">OCV47_06625</name>
</gene>
<dbReference type="SUPFAM" id="SSF63418">
    <property type="entry name" value="MurE/MurF N-terminal domain"/>
    <property type="match status" value="1"/>
</dbReference>
<feature type="domain" description="Mur ligase central" evidence="14">
    <location>
        <begin position="110"/>
        <end position="296"/>
    </location>
</feature>
<dbReference type="GO" id="GO:0016874">
    <property type="term" value="F:ligase activity"/>
    <property type="evidence" value="ECO:0007669"/>
    <property type="project" value="UniProtKB-KW"/>
</dbReference>
<dbReference type="HAMAP" id="MF_02019">
    <property type="entry name" value="MurF"/>
    <property type="match status" value="1"/>
</dbReference>
<dbReference type="Gene3D" id="3.40.1390.10">
    <property type="entry name" value="MurE/MurF, N-terminal domain"/>
    <property type="match status" value="1"/>
</dbReference>
<dbReference type="SUPFAM" id="SSF53244">
    <property type="entry name" value="MurD-like peptide ligases, peptide-binding domain"/>
    <property type="match status" value="1"/>
</dbReference>
<sequence>MKNMTLGNIADACGGIYHGTEAAKEKTIAEITTDSRKAGKDSLFVAIKGERVDAHKFIPAVFEQGALCVISEQELEAPAGAYIQVDSSLQAIKDIAEFYRKQLDIKVVGITGSVGKTSTKEMIASVLSEKYRVLKTLGNFNNELGLPLTVFRLREEDEIAVLEMGISHFGEMHRLSKIARPDICVITNIGQCHLEFLGDRDGILKAKTEIFDYLAPAGTIVLNGDDDKLATLREVKGIQPVFFGIDSDRMISATQIHSLGLKGIACRICTGQGDFDVTIPIPGYHMVYNALAGTAVGLSLGMTTEEIKRGIEKLESLSGRFHIIETDNYTVVDDCYNANPVSMKASLKVLGDALGRKVAILGDMGELGENEQQLHEEVGVAAGQQGIQLLICVGALSEGMARAAKETNPQMEVIHKQTLEEAIDSLQQCLKQGDTILVKASHFMHFEKIVEVLTKQE</sequence>
<feature type="binding site" evidence="10">
    <location>
        <begin position="112"/>
        <end position="118"/>
    </location>
    <ligand>
        <name>ATP</name>
        <dbReference type="ChEBI" id="CHEBI:30616"/>
    </ligand>
</feature>
<evidence type="ECO:0000256" key="7">
    <source>
        <dbReference type="ARBA" id="ARBA00022984"/>
    </source>
</evidence>
<dbReference type="NCBIfam" id="TIGR01143">
    <property type="entry name" value="murF"/>
    <property type="match status" value="1"/>
</dbReference>
<evidence type="ECO:0000256" key="1">
    <source>
        <dbReference type="ARBA" id="ARBA00022490"/>
    </source>
</evidence>
<evidence type="ECO:0000256" key="11">
    <source>
        <dbReference type="RuleBase" id="RU004136"/>
    </source>
</evidence>
<comment type="function">
    <text evidence="10 11">Involved in cell wall formation. Catalyzes the final step in the synthesis of UDP-N-acetylmuramoyl-pentapeptide, the precursor of murein.</text>
</comment>
<evidence type="ECO:0000256" key="3">
    <source>
        <dbReference type="ARBA" id="ARBA00022618"/>
    </source>
</evidence>
<proteinExistence type="inferred from homology"/>
<dbReference type="InterPro" id="IPR004101">
    <property type="entry name" value="Mur_ligase_C"/>
</dbReference>
<evidence type="ECO:0000259" key="12">
    <source>
        <dbReference type="Pfam" id="PF01225"/>
    </source>
</evidence>
<comment type="subcellular location">
    <subcellularLocation>
        <location evidence="10 11">Cytoplasm</location>
    </subcellularLocation>
</comment>
<keyword evidence="1 10" id="KW-0963">Cytoplasm</keyword>
<evidence type="ECO:0000256" key="4">
    <source>
        <dbReference type="ARBA" id="ARBA00022741"/>
    </source>
</evidence>
<reference evidence="15 16" key="1">
    <citation type="journal article" date="2021" name="ISME Commun">
        <title>Automated analysis of genomic sequences facilitates high-throughput and comprehensive description of bacteria.</title>
        <authorList>
            <person name="Hitch T.C.A."/>
        </authorList>
    </citation>
    <scope>NUCLEOTIDE SEQUENCE [LARGE SCALE GENOMIC DNA]</scope>
    <source>
        <strain evidence="15 16">Sanger_29</strain>
    </source>
</reference>
<evidence type="ECO:0000313" key="15">
    <source>
        <dbReference type="EMBL" id="MCU6725023.1"/>
    </source>
</evidence>
<dbReference type="InterPro" id="IPR036615">
    <property type="entry name" value="Mur_ligase_C_dom_sf"/>
</dbReference>
<comment type="catalytic activity">
    <reaction evidence="10 11">
        <text>D-alanyl-D-alanine + UDP-N-acetyl-alpha-D-muramoyl-L-alanyl-gamma-D-glutamyl-meso-2,6-diaminopimelate + ATP = UDP-N-acetyl-alpha-D-muramoyl-L-alanyl-gamma-D-glutamyl-meso-2,6-diaminopimeloyl-D-alanyl-D-alanine + ADP + phosphate + H(+)</text>
        <dbReference type="Rhea" id="RHEA:28374"/>
        <dbReference type="ChEBI" id="CHEBI:15378"/>
        <dbReference type="ChEBI" id="CHEBI:30616"/>
        <dbReference type="ChEBI" id="CHEBI:43474"/>
        <dbReference type="ChEBI" id="CHEBI:57822"/>
        <dbReference type="ChEBI" id="CHEBI:61386"/>
        <dbReference type="ChEBI" id="CHEBI:83905"/>
        <dbReference type="ChEBI" id="CHEBI:456216"/>
        <dbReference type="EC" id="6.3.2.10"/>
    </reaction>
</comment>
<comment type="caution">
    <text evidence="15">The sequence shown here is derived from an EMBL/GenBank/DDBJ whole genome shotgun (WGS) entry which is preliminary data.</text>
</comment>
<evidence type="ECO:0000256" key="2">
    <source>
        <dbReference type="ARBA" id="ARBA00022598"/>
    </source>
</evidence>
<feature type="domain" description="Mur ligase C-terminal" evidence="13">
    <location>
        <begin position="319"/>
        <end position="441"/>
    </location>
</feature>
<evidence type="ECO:0000313" key="16">
    <source>
        <dbReference type="Proteomes" id="UP001652338"/>
    </source>
</evidence>
<evidence type="ECO:0000256" key="10">
    <source>
        <dbReference type="HAMAP-Rule" id="MF_02019"/>
    </source>
</evidence>
<keyword evidence="2 10" id="KW-0436">Ligase</keyword>
<evidence type="ECO:0000259" key="14">
    <source>
        <dbReference type="Pfam" id="PF08245"/>
    </source>
</evidence>
<accession>A0ABT2SKJ3</accession>
<dbReference type="Proteomes" id="UP001652338">
    <property type="component" value="Unassembled WGS sequence"/>
</dbReference>
<dbReference type="Gene3D" id="3.90.190.20">
    <property type="entry name" value="Mur ligase, C-terminal domain"/>
    <property type="match status" value="1"/>
</dbReference>
<evidence type="ECO:0000256" key="6">
    <source>
        <dbReference type="ARBA" id="ARBA00022960"/>
    </source>
</evidence>